<dbReference type="SUPFAM" id="SSF55729">
    <property type="entry name" value="Acyl-CoA N-acyltransferases (Nat)"/>
    <property type="match status" value="1"/>
</dbReference>
<keyword evidence="1" id="KW-0808">Transferase</keyword>
<accession>A0A937X2K8</accession>
<dbReference type="Proteomes" id="UP000703893">
    <property type="component" value="Unassembled WGS sequence"/>
</dbReference>
<dbReference type="PANTHER" id="PTHR13947:SF37">
    <property type="entry name" value="LD18367P"/>
    <property type="match status" value="1"/>
</dbReference>
<dbReference type="EMBL" id="VGJX01000127">
    <property type="protein sequence ID" value="MBM3274123.1"/>
    <property type="molecule type" value="Genomic_DNA"/>
</dbReference>
<evidence type="ECO:0000313" key="4">
    <source>
        <dbReference type="Proteomes" id="UP000703893"/>
    </source>
</evidence>
<dbReference type="PANTHER" id="PTHR13947">
    <property type="entry name" value="GNAT FAMILY N-ACETYLTRANSFERASE"/>
    <property type="match status" value="1"/>
</dbReference>
<feature type="domain" description="N-acetyltransferase" evidence="2">
    <location>
        <begin position="1"/>
        <end position="137"/>
    </location>
</feature>
<dbReference type="GO" id="GO:0008080">
    <property type="term" value="F:N-acetyltransferase activity"/>
    <property type="evidence" value="ECO:0007669"/>
    <property type="project" value="InterPro"/>
</dbReference>
<proteinExistence type="predicted"/>
<gene>
    <name evidence="3" type="ORF">FJZ00_03150</name>
</gene>
<reference evidence="3 4" key="1">
    <citation type="submission" date="2019-03" db="EMBL/GenBank/DDBJ databases">
        <title>Lake Tanganyika Metagenome-Assembled Genomes (MAGs).</title>
        <authorList>
            <person name="Tran P."/>
        </authorList>
    </citation>
    <scope>NUCLEOTIDE SEQUENCE [LARGE SCALE GENOMIC DNA]</scope>
    <source>
        <strain evidence="3">K_DeepCast_65m_m2_236</strain>
    </source>
</reference>
<evidence type="ECO:0000313" key="3">
    <source>
        <dbReference type="EMBL" id="MBM3274123.1"/>
    </source>
</evidence>
<dbReference type="InterPro" id="IPR000182">
    <property type="entry name" value="GNAT_dom"/>
</dbReference>
<sequence>MSLVKNVLLTYGFSWDPDRQDRDVLDPAAYGRDGGTFLVLEKGDEILGTIAARRLDDDRVELRRMYLHPAFWGEGWGSRLLEALLDWARGAGFDRMELETDPRFDRSIGFYERKGFRRVTAPEGDWDGPLRYFQYLRRSAHA</sequence>
<dbReference type="Gene3D" id="3.40.630.30">
    <property type="match status" value="1"/>
</dbReference>
<name>A0A937X2K8_9BACT</name>
<organism evidence="3 4">
    <name type="scientific">Candidatus Tanganyikabacteria bacterium</name>
    <dbReference type="NCBI Taxonomy" id="2961651"/>
    <lineage>
        <taxon>Bacteria</taxon>
        <taxon>Bacillati</taxon>
        <taxon>Candidatus Sericytochromatia</taxon>
        <taxon>Candidatus Tanganyikabacteria</taxon>
    </lineage>
</organism>
<dbReference type="AlphaFoldDB" id="A0A937X2K8"/>
<evidence type="ECO:0000256" key="1">
    <source>
        <dbReference type="ARBA" id="ARBA00022679"/>
    </source>
</evidence>
<dbReference type="CDD" id="cd04301">
    <property type="entry name" value="NAT_SF"/>
    <property type="match status" value="1"/>
</dbReference>
<protein>
    <submittedName>
        <fullName evidence="3">GNAT family N-acetyltransferase</fullName>
    </submittedName>
</protein>
<comment type="caution">
    <text evidence="3">The sequence shown here is derived from an EMBL/GenBank/DDBJ whole genome shotgun (WGS) entry which is preliminary data.</text>
</comment>
<dbReference type="InterPro" id="IPR050769">
    <property type="entry name" value="NAT_camello-type"/>
</dbReference>
<evidence type="ECO:0000259" key="2">
    <source>
        <dbReference type="PROSITE" id="PS51186"/>
    </source>
</evidence>
<dbReference type="PROSITE" id="PS51186">
    <property type="entry name" value="GNAT"/>
    <property type="match status" value="1"/>
</dbReference>
<dbReference type="Pfam" id="PF00583">
    <property type="entry name" value="Acetyltransf_1"/>
    <property type="match status" value="1"/>
</dbReference>
<dbReference type="InterPro" id="IPR016181">
    <property type="entry name" value="Acyl_CoA_acyltransferase"/>
</dbReference>